<dbReference type="AlphaFoldDB" id="A0A521CNY6"/>
<evidence type="ECO:0000259" key="1">
    <source>
        <dbReference type="Pfam" id="PF03033"/>
    </source>
</evidence>
<dbReference type="CDD" id="cd03784">
    <property type="entry name" value="GT1_Gtf-like"/>
    <property type="match status" value="1"/>
</dbReference>
<evidence type="ECO:0000313" key="2">
    <source>
        <dbReference type="EMBL" id="SMO61167.1"/>
    </source>
</evidence>
<dbReference type="Proteomes" id="UP000320300">
    <property type="component" value="Unassembled WGS sequence"/>
</dbReference>
<keyword evidence="2" id="KW-0808">Transferase</keyword>
<accession>A0A521CNY6</accession>
<keyword evidence="3" id="KW-1185">Reference proteome</keyword>
<name>A0A521CNY6_9SPHI</name>
<organism evidence="2 3">
    <name type="scientific">Pedobacter westerhofensis</name>
    <dbReference type="NCBI Taxonomy" id="425512"/>
    <lineage>
        <taxon>Bacteria</taxon>
        <taxon>Pseudomonadati</taxon>
        <taxon>Bacteroidota</taxon>
        <taxon>Sphingobacteriia</taxon>
        <taxon>Sphingobacteriales</taxon>
        <taxon>Sphingobacteriaceae</taxon>
        <taxon>Pedobacter</taxon>
    </lineage>
</organism>
<sequence>MMTNSKLESKKILFATYSSEGHINPLTGLAKYLQEQGCDVRFYLSDHFDARMKSLGIDYYPISKSNDTNSETVRKQYPELATVNDPVEKHKIYQKILVKTAKDSFDDIQDIYRSFPFDLVITTCAYLSIPLIRYKFQVPVVSVGVIPLAEDEGGTAKTSQTDTGNPINFKDGSNPYAELLTAQGVPFKKAEIVNILSFLTRQANLYLQIGSPKFEYQHDHLGHNIRYVGALPPYVKAVTERKWYDQRLNEYDRIVFVTQGTVESDTAKLIEPTLQAFINTDTLVIATTGGKGTAQLKEKYAANNLIIEDYIPYADVMPYASAYITNGGYGGTILSIQNRLPLVAAGVHEGKNEVCARIGYFKIGIDLKTEKPGAKAIYDAVQEILQNRIYKNNIVNLAEDLKSYDSLALSLKYIRELLDQED</sequence>
<dbReference type="RefSeq" id="WP_142527795.1">
    <property type="nucleotide sequence ID" value="NZ_CBCSJO010000001.1"/>
</dbReference>
<gene>
    <name evidence="2" type="ORF">SAMN06265348_10484</name>
</gene>
<dbReference type="PANTHER" id="PTHR48050:SF13">
    <property type="entry name" value="STEROL 3-BETA-GLUCOSYLTRANSFERASE UGT80A2"/>
    <property type="match status" value="1"/>
</dbReference>
<dbReference type="GO" id="GO:0033072">
    <property type="term" value="P:vancomycin biosynthetic process"/>
    <property type="evidence" value="ECO:0007669"/>
    <property type="project" value="UniProtKB-ARBA"/>
</dbReference>
<evidence type="ECO:0000313" key="3">
    <source>
        <dbReference type="Proteomes" id="UP000320300"/>
    </source>
</evidence>
<dbReference type="Pfam" id="PF00201">
    <property type="entry name" value="UDPGT"/>
    <property type="match status" value="1"/>
</dbReference>
<dbReference type="InterPro" id="IPR002213">
    <property type="entry name" value="UDP_glucos_trans"/>
</dbReference>
<dbReference type="Gene3D" id="3.40.50.2000">
    <property type="entry name" value="Glycogen Phosphorylase B"/>
    <property type="match status" value="2"/>
</dbReference>
<dbReference type="SUPFAM" id="SSF53756">
    <property type="entry name" value="UDP-Glycosyltransferase/glycogen phosphorylase"/>
    <property type="match status" value="1"/>
</dbReference>
<dbReference type="EMBL" id="FXTN01000004">
    <property type="protein sequence ID" value="SMO61167.1"/>
    <property type="molecule type" value="Genomic_DNA"/>
</dbReference>
<dbReference type="InterPro" id="IPR004276">
    <property type="entry name" value="GlycoTrans_28_N"/>
</dbReference>
<dbReference type="Pfam" id="PF03033">
    <property type="entry name" value="Glyco_transf_28"/>
    <property type="match status" value="1"/>
</dbReference>
<proteinExistence type="predicted"/>
<reference evidence="2 3" key="1">
    <citation type="submission" date="2017-05" db="EMBL/GenBank/DDBJ databases">
        <authorList>
            <person name="Varghese N."/>
            <person name="Submissions S."/>
        </authorList>
    </citation>
    <scope>NUCLEOTIDE SEQUENCE [LARGE SCALE GENOMIC DNA]</scope>
    <source>
        <strain evidence="2 3">DSM 19036</strain>
    </source>
</reference>
<dbReference type="PANTHER" id="PTHR48050">
    <property type="entry name" value="STEROL 3-BETA-GLUCOSYLTRANSFERASE"/>
    <property type="match status" value="1"/>
</dbReference>
<dbReference type="OrthoDB" id="6620093at2"/>
<dbReference type="InterPro" id="IPR050426">
    <property type="entry name" value="Glycosyltransferase_28"/>
</dbReference>
<dbReference type="GO" id="GO:0016758">
    <property type="term" value="F:hexosyltransferase activity"/>
    <property type="evidence" value="ECO:0007669"/>
    <property type="project" value="InterPro"/>
</dbReference>
<dbReference type="GO" id="GO:0005975">
    <property type="term" value="P:carbohydrate metabolic process"/>
    <property type="evidence" value="ECO:0007669"/>
    <property type="project" value="InterPro"/>
</dbReference>
<protein>
    <submittedName>
        <fullName evidence="2">Glycosyltransferase, MGT family</fullName>
    </submittedName>
</protein>
<feature type="domain" description="Glycosyltransferase family 28 N-terminal" evidence="1">
    <location>
        <begin position="12"/>
        <end position="131"/>
    </location>
</feature>
<dbReference type="GO" id="GO:0008194">
    <property type="term" value="F:UDP-glycosyltransferase activity"/>
    <property type="evidence" value="ECO:0007669"/>
    <property type="project" value="InterPro"/>
</dbReference>